<proteinExistence type="predicted"/>
<comment type="caution">
    <text evidence="1">The sequence shown here is derived from an EMBL/GenBank/DDBJ whole genome shotgun (WGS) entry which is preliminary data.</text>
</comment>
<gene>
    <name evidence="1" type="ORF">TUBRATIS_008260</name>
</gene>
<organism evidence="1 2">
    <name type="scientific">Tubulinosema ratisbonensis</name>
    <dbReference type="NCBI Taxonomy" id="291195"/>
    <lineage>
        <taxon>Eukaryota</taxon>
        <taxon>Fungi</taxon>
        <taxon>Fungi incertae sedis</taxon>
        <taxon>Microsporidia</taxon>
        <taxon>Tubulinosematoidea</taxon>
        <taxon>Tubulinosematidae</taxon>
        <taxon>Tubulinosema</taxon>
    </lineage>
</organism>
<evidence type="ECO:0000313" key="1">
    <source>
        <dbReference type="EMBL" id="RVD92661.1"/>
    </source>
</evidence>
<dbReference type="EMBL" id="RCSS01000167">
    <property type="protein sequence ID" value="RVD92661.1"/>
    <property type="molecule type" value="Genomic_DNA"/>
</dbReference>
<evidence type="ECO:0000313" key="2">
    <source>
        <dbReference type="Proteomes" id="UP000282876"/>
    </source>
</evidence>
<dbReference type="Proteomes" id="UP000282876">
    <property type="component" value="Unassembled WGS sequence"/>
</dbReference>
<reference evidence="1 2" key="1">
    <citation type="submission" date="2018-10" db="EMBL/GenBank/DDBJ databases">
        <title>Draft genome sequence of the microsporidian Tubulinosema ratisbonensis.</title>
        <authorList>
            <person name="Polonais V."/>
            <person name="Peyretaillade E."/>
            <person name="Niehus S."/>
            <person name="Wawrzyniak I."/>
            <person name="Franchet A."/>
            <person name="Gaspin C."/>
            <person name="Reichstadt M."/>
            <person name="Belser C."/>
            <person name="Labadie K."/>
            <person name="Delbac F."/>
            <person name="Ferrandon D."/>
        </authorList>
    </citation>
    <scope>NUCLEOTIDE SEQUENCE [LARGE SCALE GENOMIC DNA]</scope>
    <source>
        <strain evidence="1 2">Franzen</strain>
    </source>
</reference>
<protein>
    <submittedName>
        <fullName evidence="1">Uncharacterized protein</fullName>
    </submittedName>
</protein>
<name>A0A437AN70_9MICR</name>
<dbReference type="AlphaFoldDB" id="A0A437AN70"/>
<keyword evidence="2" id="KW-1185">Reference proteome</keyword>
<accession>A0A437AN70</accession>
<sequence length="83" mass="9632">MKNNNWTKEEVYNFVEKIAEELNVSNKFKDNLSGKGSIKSKLNKIDISFKPKPFDLFNPDSLKKLKEKKEIVNSEEAEVEIVN</sequence>
<dbReference type="VEuPathDB" id="MicrosporidiaDB:TUBRATIS_008260"/>